<sequence length="89" mass="9721">MPPEAAITIVGQAIYLVLIIVTALIAPSLLLGLLVAIFQAVTQINEQTLSFLPKLLATLLTIIIFGHWVIMELTTFFNLVFNSIPTVTQ</sequence>
<keyword evidence="5 7" id="KW-1133">Transmembrane helix</keyword>
<dbReference type="GO" id="GO:0009425">
    <property type="term" value="C:bacterial-type flagellum basal body"/>
    <property type="evidence" value="ECO:0007669"/>
    <property type="project" value="UniProtKB-SubCell"/>
</dbReference>
<dbReference type="AlphaFoldDB" id="A0A368LJB8"/>
<dbReference type="PANTHER" id="PTHR34040:SF8">
    <property type="entry name" value="FLAGELLAR BIOSYNTHETIC PROTEIN FLIQ"/>
    <property type="match status" value="1"/>
</dbReference>
<keyword evidence="9" id="KW-1185">Reference proteome</keyword>
<dbReference type="NCBIfam" id="TIGR01402">
    <property type="entry name" value="fliQ"/>
    <property type="match status" value="1"/>
</dbReference>
<dbReference type="EMBL" id="QPGL01000002">
    <property type="protein sequence ID" value="RCS70726.1"/>
    <property type="molecule type" value="Genomic_DNA"/>
</dbReference>
<reference evidence="8 9" key="1">
    <citation type="journal article" date="2017" name="Elife">
        <title>Extensive horizontal gene transfer in cheese-associated bacteria.</title>
        <authorList>
            <person name="Bonham K.S."/>
            <person name="Wolfe B.E."/>
            <person name="Dutton R.J."/>
        </authorList>
    </citation>
    <scope>NUCLEOTIDE SEQUENCE [LARGE SCALE GENOMIC DNA]</scope>
    <source>
        <strain evidence="8 9">JB196</strain>
    </source>
</reference>
<evidence type="ECO:0000256" key="4">
    <source>
        <dbReference type="ARBA" id="ARBA00022692"/>
    </source>
</evidence>
<protein>
    <recommendedName>
        <fullName evidence="7">Flagellar biosynthetic protein FliQ</fullName>
    </recommendedName>
</protein>
<evidence type="ECO:0000256" key="6">
    <source>
        <dbReference type="ARBA" id="ARBA00023136"/>
    </source>
</evidence>
<dbReference type="GO" id="GO:0044780">
    <property type="term" value="P:bacterial-type flagellum assembly"/>
    <property type="evidence" value="ECO:0007669"/>
    <property type="project" value="InterPro"/>
</dbReference>
<evidence type="ECO:0000256" key="3">
    <source>
        <dbReference type="ARBA" id="ARBA00022475"/>
    </source>
</evidence>
<dbReference type="GO" id="GO:0005886">
    <property type="term" value="C:plasma membrane"/>
    <property type="evidence" value="ECO:0007669"/>
    <property type="project" value="UniProtKB-SubCell"/>
</dbReference>
<dbReference type="GeneID" id="303190236"/>
<comment type="caution">
    <text evidence="8">The sequence shown here is derived from an EMBL/GenBank/DDBJ whole genome shotgun (WGS) entry which is preliminary data.</text>
</comment>
<keyword evidence="8" id="KW-0966">Cell projection</keyword>
<keyword evidence="6 7" id="KW-0472">Membrane</keyword>
<evidence type="ECO:0000256" key="1">
    <source>
        <dbReference type="ARBA" id="ARBA00004651"/>
    </source>
</evidence>
<dbReference type="PRINTS" id="PR00952">
    <property type="entry name" value="TYPE3IMQPROT"/>
</dbReference>
<dbReference type="Proteomes" id="UP000252479">
    <property type="component" value="Unassembled WGS sequence"/>
</dbReference>
<evidence type="ECO:0000256" key="5">
    <source>
        <dbReference type="ARBA" id="ARBA00022989"/>
    </source>
</evidence>
<name>A0A368LJB8_9VIBR</name>
<keyword evidence="4 7" id="KW-0812">Transmembrane</keyword>
<organism evidence="8 9">
    <name type="scientific">Vibrio casei</name>
    <dbReference type="NCBI Taxonomy" id="673372"/>
    <lineage>
        <taxon>Bacteria</taxon>
        <taxon>Pseudomonadati</taxon>
        <taxon>Pseudomonadota</taxon>
        <taxon>Gammaproteobacteria</taxon>
        <taxon>Vibrionales</taxon>
        <taxon>Vibrionaceae</taxon>
        <taxon>Vibrio</taxon>
    </lineage>
</organism>
<dbReference type="PIRSF" id="PIRSF004669">
    <property type="entry name" value="FliQ"/>
    <property type="match status" value="1"/>
</dbReference>
<dbReference type="OrthoDB" id="9806440at2"/>
<dbReference type="RefSeq" id="WP_086959980.1">
    <property type="nucleotide sequence ID" value="NZ_AP018681.1"/>
</dbReference>
<keyword evidence="8" id="KW-0969">Cilium</keyword>
<keyword evidence="7" id="KW-0975">Bacterial flagellum</keyword>
<feature type="transmembrane region" description="Helical" evidence="7">
    <location>
        <begin position="51"/>
        <end position="70"/>
    </location>
</feature>
<comment type="function">
    <text evidence="7">Role in flagellar biosynthesis.</text>
</comment>
<dbReference type="Pfam" id="PF01313">
    <property type="entry name" value="Bac_export_3"/>
    <property type="match status" value="1"/>
</dbReference>
<proteinExistence type="inferred from homology"/>
<evidence type="ECO:0000313" key="8">
    <source>
        <dbReference type="EMBL" id="RCS70726.1"/>
    </source>
</evidence>
<evidence type="ECO:0000256" key="7">
    <source>
        <dbReference type="RuleBase" id="RU364090"/>
    </source>
</evidence>
<dbReference type="InterPro" id="IPR002191">
    <property type="entry name" value="Bac_export_3"/>
</dbReference>
<gene>
    <name evidence="7 8" type="primary">fliQ</name>
    <name evidence="8" type="ORF">CIK83_15025</name>
</gene>
<dbReference type="PANTHER" id="PTHR34040">
    <property type="entry name" value="FLAGELLAR BIOSYNTHETIC PROTEIN FLIQ"/>
    <property type="match status" value="1"/>
</dbReference>
<comment type="subcellular location">
    <subcellularLocation>
        <location evidence="1 7">Cell membrane</location>
        <topology evidence="1">Multi-pass membrane protein</topology>
    </subcellularLocation>
    <subcellularLocation>
        <location evidence="7">Bacterial flagellum basal body</location>
    </subcellularLocation>
</comment>
<evidence type="ECO:0000313" key="9">
    <source>
        <dbReference type="Proteomes" id="UP000252479"/>
    </source>
</evidence>
<dbReference type="GO" id="GO:0009306">
    <property type="term" value="P:protein secretion"/>
    <property type="evidence" value="ECO:0007669"/>
    <property type="project" value="InterPro"/>
</dbReference>
<keyword evidence="3 7" id="KW-1003">Cell membrane</keyword>
<keyword evidence="8" id="KW-0282">Flagellum</keyword>
<feature type="transmembrane region" description="Helical" evidence="7">
    <location>
        <begin position="12"/>
        <end position="39"/>
    </location>
</feature>
<dbReference type="InterPro" id="IPR006305">
    <property type="entry name" value="FliQ"/>
</dbReference>
<accession>A0A368LJB8</accession>
<comment type="similarity">
    <text evidence="2 7">Belongs to the FliQ/MopD/SpaQ family.</text>
</comment>
<evidence type="ECO:0000256" key="2">
    <source>
        <dbReference type="ARBA" id="ARBA00006156"/>
    </source>
</evidence>